<feature type="compositionally biased region" description="Basic and acidic residues" evidence="1">
    <location>
        <begin position="114"/>
        <end position="131"/>
    </location>
</feature>
<accession>A0A4Y7T6J1</accession>
<dbReference type="AlphaFoldDB" id="A0A4Y7T6J1"/>
<name>A0A4Y7T6J1_COPMI</name>
<comment type="caution">
    <text evidence="2">The sequence shown here is derived from an EMBL/GenBank/DDBJ whole genome shotgun (WGS) entry which is preliminary data.</text>
</comment>
<gene>
    <name evidence="2" type="ORF">FA13DRAFT_1734877</name>
</gene>
<proteinExistence type="predicted"/>
<dbReference type="EMBL" id="QPFP01000028">
    <property type="protein sequence ID" value="TEB29212.1"/>
    <property type="molecule type" value="Genomic_DNA"/>
</dbReference>
<feature type="compositionally biased region" description="Polar residues" evidence="1">
    <location>
        <begin position="67"/>
        <end position="79"/>
    </location>
</feature>
<reference evidence="2 3" key="1">
    <citation type="journal article" date="2019" name="Nat. Ecol. Evol.">
        <title>Megaphylogeny resolves global patterns of mushroom evolution.</title>
        <authorList>
            <person name="Varga T."/>
            <person name="Krizsan K."/>
            <person name="Foldi C."/>
            <person name="Dima B."/>
            <person name="Sanchez-Garcia M."/>
            <person name="Sanchez-Ramirez S."/>
            <person name="Szollosi G.J."/>
            <person name="Szarkandi J.G."/>
            <person name="Papp V."/>
            <person name="Albert L."/>
            <person name="Andreopoulos W."/>
            <person name="Angelini C."/>
            <person name="Antonin V."/>
            <person name="Barry K.W."/>
            <person name="Bougher N.L."/>
            <person name="Buchanan P."/>
            <person name="Buyck B."/>
            <person name="Bense V."/>
            <person name="Catcheside P."/>
            <person name="Chovatia M."/>
            <person name="Cooper J."/>
            <person name="Damon W."/>
            <person name="Desjardin D."/>
            <person name="Finy P."/>
            <person name="Geml J."/>
            <person name="Haridas S."/>
            <person name="Hughes K."/>
            <person name="Justo A."/>
            <person name="Karasinski D."/>
            <person name="Kautmanova I."/>
            <person name="Kiss B."/>
            <person name="Kocsube S."/>
            <person name="Kotiranta H."/>
            <person name="LaButti K.M."/>
            <person name="Lechner B.E."/>
            <person name="Liimatainen K."/>
            <person name="Lipzen A."/>
            <person name="Lukacs Z."/>
            <person name="Mihaltcheva S."/>
            <person name="Morgado L.N."/>
            <person name="Niskanen T."/>
            <person name="Noordeloos M.E."/>
            <person name="Ohm R.A."/>
            <person name="Ortiz-Santana B."/>
            <person name="Ovrebo C."/>
            <person name="Racz N."/>
            <person name="Riley R."/>
            <person name="Savchenko A."/>
            <person name="Shiryaev A."/>
            <person name="Soop K."/>
            <person name="Spirin V."/>
            <person name="Szebenyi C."/>
            <person name="Tomsovsky M."/>
            <person name="Tulloss R.E."/>
            <person name="Uehling J."/>
            <person name="Grigoriev I.V."/>
            <person name="Vagvolgyi C."/>
            <person name="Papp T."/>
            <person name="Martin F.M."/>
            <person name="Miettinen O."/>
            <person name="Hibbett D.S."/>
            <person name="Nagy L.G."/>
        </authorList>
    </citation>
    <scope>NUCLEOTIDE SEQUENCE [LARGE SCALE GENOMIC DNA]</scope>
    <source>
        <strain evidence="2 3">FP101781</strain>
    </source>
</reference>
<protein>
    <submittedName>
        <fullName evidence="2">Uncharacterized protein</fullName>
    </submittedName>
</protein>
<keyword evidence="3" id="KW-1185">Reference proteome</keyword>
<sequence>MQERTGAHAGEKTWKPGAFETLHGIGENIRGSTLGAVDAVAGDAHGQHDEIAWMDMHNTRQSERMQYPTSGLRGTTSAVGTGASRRDPPPTNTAAHHHRDDAISGLPSPQTRDLQGRHEDQRGEFRRPQYD</sequence>
<feature type="region of interest" description="Disordered" evidence="1">
    <location>
        <begin position="58"/>
        <end position="131"/>
    </location>
</feature>
<evidence type="ECO:0000313" key="2">
    <source>
        <dbReference type="EMBL" id="TEB29212.1"/>
    </source>
</evidence>
<dbReference type="Proteomes" id="UP000298030">
    <property type="component" value="Unassembled WGS sequence"/>
</dbReference>
<evidence type="ECO:0000313" key="3">
    <source>
        <dbReference type="Proteomes" id="UP000298030"/>
    </source>
</evidence>
<dbReference type="OrthoDB" id="2590867at2759"/>
<organism evidence="2 3">
    <name type="scientific">Coprinellus micaceus</name>
    <name type="common">Glistening ink-cap mushroom</name>
    <name type="synonym">Coprinus micaceus</name>
    <dbReference type="NCBI Taxonomy" id="71717"/>
    <lineage>
        <taxon>Eukaryota</taxon>
        <taxon>Fungi</taxon>
        <taxon>Dikarya</taxon>
        <taxon>Basidiomycota</taxon>
        <taxon>Agaricomycotina</taxon>
        <taxon>Agaricomycetes</taxon>
        <taxon>Agaricomycetidae</taxon>
        <taxon>Agaricales</taxon>
        <taxon>Agaricineae</taxon>
        <taxon>Psathyrellaceae</taxon>
        <taxon>Coprinellus</taxon>
    </lineage>
</organism>
<evidence type="ECO:0000256" key="1">
    <source>
        <dbReference type="SAM" id="MobiDB-lite"/>
    </source>
</evidence>